<evidence type="ECO:0000313" key="4">
    <source>
        <dbReference type="Proteomes" id="UP000494165"/>
    </source>
</evidence>
<evidence type="ECO:0000256" key="1">
    <source>
        <dbReference type="ARBA" id="ARBA00022729"/>
    </source>
</evidence>
<feature type="chain" id="PRO_5035787482" description="Snake toxin/toxin-like domain-containing protein" evidence="2">
    <location>
        <begin position="21"/>
        <end position="163"/>
    </location>
</feature>
<evidence type="ECO:0000313" key="3">
    <source>
        <dbReference type="EMBL" id="CAB3361570.1"/>
    </source>
</evidence>
<dbReference type="InterPro" id="IPR051110">
    <property type="entry name" value="Ly-6/neurotoxin-like_GPI-ap"/>
</dbReference>
<evidence type="ECO:0000256" key="2">
    <source>
        <dbReference type="SAM" id="SignalP"/>
    </source>
</evidence>
<reference evidence="3 4" key="1">
    <citation type="submission" date="2020-04" db="EMBL/GenBank/DDBJ databases">
        <authorList>
            <person name="Alioto T."/>
            <person name="Alioto T."/>
            <person name="Gomez Garrido J."/>
        </authorList>
    </citation>
    <scope>NUCLEOTIDE SEQUENCE [LARGE SCALE GENOMIC DNA]</scope>
</reference>
<dbReference type="PANTHER" id="PTHR16983:SF10">
    <property type="entry name" value="PROTEIN QUIVER"/>
    <property type="match status" value="1"/>
</dbReference>
<protein>
    <recommendedName>
        <fullName evidence="5">Snake toxin/toxin-like domain-containing protein</fullName>
    </recommendedName>
</protein>
<dbReference type="PANTHER" id="PTHR16983">
    <property type="entry name" value="UPAR/LY6 DOMAIN-CONTAINING PROTEIN"/>
    <property type="match status" value="1"/>
</dbReference>
<feature type="signal peptide" evidence="2">
    <location>
        <begin position="1"/>
        <end position="20"/>
    </location>
</feature>
<dbReference type="AlphaFoldDB" id="A0A8S1C0G0"/>
<dbReference type="EMBL" id="CADEPI010000006">
    <property type="protein sequence ID" value="CAB3361570.1"/>
    <property type="molecule type" value="Genomic_DNA"/>
</dbReference>
<gene>
    <name evidence="3" type="ORF">CLODIP_2_CD15868</name>
</gene>
<dbReference type="InterPro" id="IPR045860">
    <property type="entry name" value="Snake_toxin-like_sf"/>
</dbReference>
<dbReference type="SUPFAM" id="SSF57302">
    <property type="entry name" value="Snake toxin-like"/>
    <property type="match status" value="1"/>
</dbReference>
<name>A0A8S1C0G0_9INSE</name>
<proteinExistence type="predicted"/>
<sequence length="163" mass="18009">MLCRLTCLLLYLFNLHLASGELLGREHKTYAASERANNLTCYSCSSLEDGEKCANITKNSSSEEVEKFARSCPDDMRICIVKRISYTTSNENSTSTPKMWSLERNCSSKCEPGCIVIGERTKLYACTNCCDTKLCNVGKATACRRPAASLLLPTLATLLLFPV</sequence>
<organism evidence="3 4">
    <name type="scientific">Cloeon dipterum</name>
    <dbReference type="NCBI Taxonomy" id="197152"/>
    <lineage>
        <taxon>Eukaryota</taxon>
        <taxon>Metazoa</taxon>
        <taxon>Ecdysozoa</taxon>
        <taxon>Arthropoda</taxon>
        <taxon>Hexapoda</taxon>
        <taxon>Insecta</taxon>
        <taxon>Pterygota</taxon>
        <taxon>Palaeoptera</taxon>
        <taxon>Ephemeroptera</taxon>
        <taxon>Pisciforma</taxon>
        <taxon>Baetidae</taxon>
        <taxon>Cloeon</taxon>
    </lineage>
</organism>
<dbReference type="Proteomes" id="UP000494165">
    <property type="component" value="Unassembled WGS sequence"/>
</dbReference>
<accession>A0A8S1C0G0</accession>
<evidence type="ECO:0008006" key="5">
    <source>
        <dbReference type="Google" id="ProtNLM"/>
    </source>
</evidence>
<comment type="caution">
    <text evidence="3">The sequence shown here is derived from an EMBL/GenBank/DDBJ whole genome shotgun (WGS) entry which is preliminary data.</text>
</comment>
<keyword evidence="4" id="KW-1185">Reference proteome</keyword>
<keyword evidence="1 2" id="KW-0732">Signal</keyword>
<dbReference type="OrthoDB" id="6415465at2759"/>